<dbReference type="InterPro" id="IPR016181">
    <property type="entry name" value="Acyl_CoA_acyltransferase"/>
</dbReference>
<dbReference type="EMBL" id="LUKD01000001">
    <property type="protein sequence ID" value="KYG69236.1"/>
    <property type="molecule type" value="Genomic_DNA"/>
</dbReference>
<comment type="caution">
    <text evidence="2">The sequence shown here is derived from an EMBL/GenBank/DDBJ whole genome shotgun (WGS) entry which is preliminary data.</text>
</comment>
<dbReference type="AlphaFoldDB" id="A0A162GYI5"/>
<evidence type="ECO:0000313" key="3">
    <source>
        <dbReference type="Proteomes" id="UP000075799"/>
    </source>
</evidence>
<name>A0A162GYI5_BDEBC</name>
<dbReference type="OrthoDB" id="9804153at2"/>
<dbReference type="PANTHER" id="PTHR43792">
    <property type="entry name" value="GNAT FAMILY, PUTATIVE (AFU_ORTHOLOGUE AFUA_3G00765)-RELATED-RELATED"/>
    <property type="match status" value="1"/>
</dbReference>
<organism evidence="2 3">
    <name type="scientific">Bdellovibrio bacteriovorus</name>
    <dbReference type="NCBI Taxonomy" id="959"/>
    <lineage>
        <taxon>Bacteria</taxon>
        <taxon>Pseudomonadati</taxon>
        <taxon>Bdellovibrionota</taxon>
        <taxon>Bdellovibrionia</taxon>
        <taxon>Bdellovibrionales</taxon>
        <taxon>Pseudobdellovibrionaceae</taxon>
        <taxon>Bdellovibrio</taxon>
    </lineage>
</organism>
<gene>
    <name evidence="2" type="ORF">AZI87_08500</name>
</gene>
<dbReference type="GO" id="GO:0016747">
    <property type="term" value="F:acyltransferase activity, transferring groups other than amino-acyl groups"/>
    <property type="evidence" value="ECO:0007669"/>
    <property type="project" value="InterPro"/>
</dbReference>
<dbReference type="PROSITE" id="PS51186">
    <property type="entry name" value="GNAT"/>
    <property type="match status" value="1"/>
</dbReference>
<sequence>MEYLETPRLILRLWKPEDIDPFHALCSDPEVMEYFPSTLSKEETIAFIERLKANQKKDGYSFMACERKDTGEFVGFVGLSYFTHPTHFSPCVEVGWRLAKKHWGHGFAPEASRAVVDYAFQSLKVSEVVAMTAVENWKSRRVMEKIGMTYNSADDFDHPKVADGHPLKRHVLYRIKPS</sequence>
<accession>A0A162GYI5</accession>
<reference evidence="2 3" key="1">
    <citation type="submission" date="2016-03" db="EMBL/GenBank/DDBJ databases">
        <authorList>
            <person name="Ploux O."/>
        </authorList>
    </citation>
    <scope>NUCLEOTIDE SEQUENCE [LARGE SCALE GENOMIC DNA]</scope>
    <source>
        <strain evidence="2 3">EC13</strain>
    </source>
</reference>
<protein>
    <submittedName>
        <fullName evidence="2">GNAT family acetyltransferase</fullName>
    </submittedName>
</protein>
<evidence type="ECO:0000259" key="1">
    <source>
        <dbReference type="PROSITE" id="PS51186"/>
    </source>
</evidence>
<dbReference type="RefSeq" id="WP_063206135.1">
    <property type="nucleotide sequence ID" value="NZ_LUKD01000001.1"/>
</dbReference>
<proteinExistence type="predicted"/>
<dbReference type="InterPro" id="IPR051531">
    <property type="entry name" value="N-acetyltransferase"/>
</dbReference>
<dbReference type="SUPFAM" id="SSF55729">
    <property type="entry name" value="Acyl-CoA N-acyltransferases (Nat)"/>
    <property type="match status" value="1"/>
</dbReference>
<dbReference type="Gene3D" id="3.40.630.30">
    <property type="match status" value="1"/>
</dbReference>
<dbReference type="InterPro" id="IPR000182">
    <property type="entry name" value="GNAT_dom"/>
</dbReference>
<dbReference type="Pfam" id="PF13302">
    <property type="entry name" value="Acetyltransf_3"/>
    <property type="match status" value="1"/>
</dbReference>
<feature type="domain" description="N-acetyltransferase" evidence="1">
    <location>
        <begin position="9"/>
        <end position="178"/>
    </location>
</feature>
<dbReference type="PANTHER" id="PTHR43792:SF1">
    <property type="entry name" value="N-ACETYLTRANSFERASE DOMAIN-CONTAINING PROTEIN"/>
    <property type="match status" value="1"/>
</dbReference>
<keyword evidence="2" id="KW-0808">Transferase</keyword>
<dbReference type="Proteomes" id="UP000075799">
    <property type="component" value="Unassembled WGS sequence"/>
</dbReference>
<evidence type="ECO:0000313" key="2">
    <source>
        <dbReference type="EMBL" id="KYG69236.1"/>
    </source>
</evidence>